<dbReference type="PANTHER" id="PTHR12914:SF2">
    <property type="entry name" value="DNA REPLICATION COMPLEX GINS PROTEIN PSF1"/>
    <property type="match status" value="1"/>
</dbReference>
<sequence>MFGQRAAELIRELERASDDALPPYKAESVRGICEEMQGIFEANCRDRVNLDADGIEQATAVKIQHAMHFRDTAMSRNKRCLIAYHYNRMERLRNLRWSLGGIIPTAIRQTLSEKETEWFSNYSKALTNYMMDVAELPDQDPADPQDPVVLDLTVHQRPPKEYFIDVKVLVDYGNYETQDGETIFLKKHMRLCMARTECEHLIRQGILQHVQ</sequence>
<keyword evidence="3 5" id="KW-0235">DNA replication</keyword>
<dbReference type="EMBL" id="MTYJ01000072">
    <property type="protein sequence ID" value="OQV16596.1"/>
    <property type="molecule type" value="Genomic_DNA"/>
</dbReference>
<proteinExistence type="inferred from homology"/>
<dbReference type="CDD" id="cd11710">
    <property type="entry name" value="GINS_A_psf1"/>
    <property type="match status" value="1"/>
</dbReference>
<comment type="function">
    <text evidence="5">Required for correct functioning of the GINS complex, a complex that plays an essential role in the initiation of DNA replication, and progression of DNA replication forks. GINS complex seems to bind preferentially to single-stranded DNA.</text>
</comment>
<evidence type="ECO:0000256" key="2">
    <source>
        <dbReference type="ARBA" id="ARBA00006677"/>
    </source>
</evidence>
<dbReference type="PANTHER" id="PTHR12914">
    <property type="entry name" value="PARTNER OF SLD5"/>
    <property type="match status" value="1"/>
</dbReference>
<dbReference type="Proteomes" id="UP000192578">
    <property type="component" value="Unassembled WGS sequence"/>
</dbReference>
<feature type="domain" description="DNA replication complex GINS protein PSF1 C-terminal" evidence="7">
    <location>
        <begin position="160"/>
        <end position="210"/>
    </location>
</feature>
<comment type="subcellular location">
    <subcellularLocation>
        <location evidence="1 5">Nucleus</location>
    </subcellularLocation>
</comment>
<protein>
    <recommendedName>
        <fullName evidence="5">DNA replication complex GINS protein PSF1</fullName>
    </recommendedName>
</protein>
<dbReference type="InterPro" id="IPR036224">
    <property type="entry name" value="GINS_bundle-like_dom_sf"/>
</dbReference>
<dbReference type="Gene3D" id="1.20.58.1030">
    <property type="match status" value="1"/>
</dbReference>
<evidence type="ECO:0000256" key="4">
    <source>
        <dbReference type="ARBA" id="ARBA00023242"/>
    </source>
</evidence>
<dbReference type="InterPro" id="IPR056783">
    <property type="entry name" value="PSF1_C"/>
</dbReference>
<evidence type="ECO:0000313" key="9">
    <source>
        <dbReference type="Proteomes" id="UP000192578"/>
    </source>
</evidence>
<name>A0A1W0WN03_HYPEX</name>
<reference evidence="9" key="1">
    <citation type="submission" date="2017-01" db="EMBL/GenBank/DDBJ databases">
        <title>Comparative genomics of anhydrobiosis in the tardigrade Hypsibius dujardini.</title>
        <authorList>
            <person name="Yoshida Y."/>
            <person name="Koutsovoulos G."/>
            <person name="Laetsch D."/>
            <person name="Stevens L."/>
            <person name="Kumar S."/>
            <person name="Horikawa D."/>
            <person name="Ishino K."/>
            <person name="Komine S."/>
            <person name="Tomita M."/>
            <person name="Blaxter M."/>
            <person name="Arakawa K."/>
        </authorList>
    </citation>
    <scope>NUCLEOTIDE SEQUENCE [LARGE SCALE GENOMIC DNA]</scope>
    <source>
        <strain evidence="9">Z151</strain>
    </source>
</reference>
<gene>
    <name evidence="8" type="ORF">BV898_09266</name>
</gene>
<dbReference type="SUPFAM" id="SSF158573">
    <property type="entry name" value="GINS helical bundle-like"/>
    <property type="match status" value="1"/>
</dbReference>
<comment type="caution">
    <text evidence="8">The sequence shown here is derived from an EMBL/GenBank/DDBJ whole genome shotgun (WGS) entry which is preliminary data.</text>
</comment>
<dbReference type="Pfam" id="PF05916">
    <property type="entry name" value="Sld5"/>
    <property type="match status" value="1"/>
</dbReference>
<dbReference type="InterPro" id="IPR021151">
    <property type="entry name" value="GINS_A"/>
</dbReference>
<feature type="domain" description="GINS subunit" evidence="6">
    <location>
        <begin position="61"/>
        <end position="132"/>
    </location>
</feature>
<dbReference type="GO" id="GO:0000811">
    <property type="term" value="C:GINS complex"/>
    <property type="evidence" value="ECO:0007669"/>
    <property type="project" value="UniProtKB-UniRule"/>
</dbReference>
<dbReference type="GO" id="GO:1902983">
    <property type="term" value="P:DNA strand elongation involved in mitotic DNA replication"/>
    <property type="evidence" value="ECO:0007669"/>
    <property type="project" value="TreeGrafter"/>
</dbReference>
<keyword evidence="9" id="KW-1185">Reference proteome</keyword>
<evidence type="ECO:0000259" key="6">
    <source>
        <dbReference type="Pfam" id="PF05916"/>
    </source>
</evidence>
<evidence type="ECO:0000256" key="1">
    <source>
        <dbReference type="ARBA" id="ARBA00004123"/>
    </source>
</evidence>
<accession>A0A1W0WN03</accession>
<dbReference type="AlphaFoldDB" id="A0A1W0WN03"/>
<dbReference type="OrthoDB" id="10252587at2759"/>
<evidence type="ECO:0000259" key="7">
    <source>
        <dbReference type="Pfam" id="PF24997"/>
    </source>
</evidence>
<dbReference type="CDD" id="cd21696">
    <property type="entry name" value="GINS_B_Psf1"/>
    <property type="match status" value="1"/>
</dbReference>
<keyword evidence="4 5" id="KW-0539">Nucleus</keyword>
<evidence type="ECO:0000256" key="5">
    <source>
        <dbReference type="RuleBase" id="RU368085"/>
    </source>
</evidence>
<dbReference type="Pfam" id="PF24997">
    <property type="entry name" value="PSF1_C"/>
    <property type="match status" value="1"/>
</dbReference>
<dbReference type="InterPro" id="IPR005339">
    <property type="entry name" value="GINS_Psf1"/>
</dbReference>
<evidence type="ECO:0000256" key="3">
    <source>
        <dbReference type="ARBA" id="ARBA00022705"/>
    </source>
</evidence>
<organism evidence="8 9">
    <name type="scientific">Hypsibius exemplaris</name>
    <name type="common">Freshwater tardigrade</name>
    <dbReference type="NCBI Taxonomy" id="2072580"/>
    <lineage>
        <taxon>Eukaryota</taxon>
        <taxon>Metazoa</taxon>
        <taxon>Ecdysozoa</taxon>
        <taxon>Tardigrada</taxon>
        <taxon>Eutardigrada</taxon>
        <taxon>Parachela</taxon>
        <taxon>Hypsibioidea</taxon>
        <taxon>Hypsibiidae</taxon>
        <taxon>Hypsibius</taxon>
    </lineage>
</organism>
<evidence type="ECO:0000313" key="8">
    <source>
        <dbReference type="EMBL" id="OQV16596.1"/>
    </source>
</evidence>
<comment type="similarity">
    <text evidence="2 5">Belongs to the GINS1/PSF1 family.</text>
</comment>
<comment type="subunit">
    <text evidence="5">Component of the GINS complex.</text>
</comment>